<protein>
    <submittedName>
        <fullName evidence="3">Mannose-6-phosphate isomerase</fullName>
    </submittedName>
</protein>
<dbReference type="AlphaFoldDB" id="A0A2K9EE25"/>
<dbReference type="GO" id="GO:0005975">
    <property type="term" value="P:carbohydrate metabolic process"/>
    <property type="evidence" value="ECO:0007669"/>
    <property type="project" value="InterPro"/>
</dbReference>
<dbReference type="InterPro" id="IPR008928">
    <property type="entry name" value="6-hairpin_glycosidase_sf"/>
</dbReference>
<evidence type="ECO:0000256" key="1">
    <source>
        <dbReference type="ARBA" id="ARBA00008558"/>
    </source>
</evidence>
<dbReference type="Gene3D" id="1.50.10.10">
    <property type="match status" value="1"/>
</dbReference>
<accession>A0A2K9EE25</accession>
<name>A0A2K9EE25_9RHOB</name>
<dbReference type="SUPFAM" id="SSF48208">
    <property type="entry name" value="Six-hairpin glycosidases"/>
    <property type="match status" value="1"/>
</dbReference>
<evidence type="ECO:0000256" key="2">
    <source>
        <dbReference type="ARBA" id="ARBA00023235"/>
    </source>
</evidence>
<organism evidence="3 4">
    <name type="scientific">Paracoccus tegillarcae</name>
    <dbReference type="NCBI Taxonomy" id="1529068"/>
    <lineage>
        <taxon>Bacteria</taxon>
        <taxon>Pseudomonadati</taxon>
        <taxon>Pseudomonadota</taxon>
        <taxon>Alphaproteobacteria</taxon>
        <taxon>Rhodobacterales</taxon>
        <taxon>Paracoccaceae</taxon>
        <taxon>Paracoccus</taxon>
    </lineage>
</organism>
<dbReference type="PANTHER" id="PTHR15108">
    <property type="entry name" value="N-ACYLGLUCOSAMINE-2-EPIMERASE"/>
    <property type="match status" value="1"/>
</dbReference>
<proteinExistence type="inferred from homology"/>
<dbReference type="Pfam" id="PF07221">
    <property type="entry name" value="GlcNAc_2-epim"/>
    <property type="match status" value="1"/>
</dbReference>
<evidence type="ECO:0000313" key="3">
    <source>
        <dbReference type="EMBL" id="AUH32559.1"/>
    </source>
</evidence>
<reference evidence="3 4" key="1">
    <citation type="submission" date="2017-12" db="EMBL/GenBank/DDBJ databases">
        <authorList>
            <person name="Hurst M.R.H."/>
        </authorList>
    </citation>
    <scope>NUCLEOTIDE SEQUENCE [LARGE SCALE GENOMIC DNA]</scope>
    <source>
        <strain evidence="3 4">BM15</strain>
    </source>
</reference>
<keyword evidence="4" id="KW-1185">Reference proteome</keyword>
<dbReference type="RefSeq" id="WP_101459234.1">
    <property type="nucleotide sequence ID" value="NZ_CP025408.1"/>
</dbReference>
<dbReference type="OrthoDB" id="9806359at2"/>
<dbReference type="KEGG" id="paro:CUV01_03440"/>
<dbReference type="EMBL" id="CP025408">
    <property type="protein sequence ID" value="AUH32559.1"/>
    <property type="molecule type" value="Genomic_DNA"/>
</dbReference>
<dbReference type="Proteomes" id="UP000233742">
    <property type="component" value="Chromosome"/>
</dbReference>
<keyword evidence="2 3" id="KW-0413">Isomerase</keyword>
<sequence>MSNDLLASPDAATWLQDATHRAYLARDAHRQLGFFDASLGANGGLVTLDFAGRPLPGPQELHTTTRLIHSYALAGLAGRPDHAGIIDRGMEDLWTRHRDNRHGGYVWAVDGADVADGVKLAYGHVFVLLAASTAKLAGHPEADRLLADASDVLERHYWDESAGLLRDEFTQDWQPFSTYRGMNANMHGVEALLAAHEATGERIYLDRAKRIFDFFLGRIAPASDWRIPEHYTQHWQVDPDYEGNPMFRPAGSTPGHSFEMGRLQLQLWDLMGRPDDGAPDRARLLIDRALGDAWDGSRGGFVYTLSPDGTVARRARYWWPVTEAIGAMAAFIKLSSGPDDEEWYRKLWRFADQHLIDAERGGWLPELDANNQPAMTQFSGKPDIYHALQADLLPLADGISAAARALQSSSPLADQGSN</sequence>
<dbReference type="GO" id="GO:0016853">
    <property type="term" value="F:isomerase activity"/>
    <property type="evidence" value="ECO:0007669"/>
    <property type="project" value="UniProtKB-KW"/>
</dbReference>
<gene>
    <name evidence="3" type="ORF">CUV01_03440</name>
</gene>
<evidence type="ECO:0000313" key="4">
    <source>
        <dbReference type="Proteomes" id="UP000233742"/>
    </source>
</evidence>
<dbReference type="InterPro" id="IPR012341">
    <property type="entry name" value="6hp_glycosidase-like_sf"/>
</dbReference>
<dbReference type="InterPro" id="IPR010819">
    <property type="entry name" value="AGE/CE"/>
</dbReference>
<comment type="similarity">
    <text evidence="1">Belongs to the N-acylglucosamine 2-epimerase family.</text>
</comment>